<organism evidence="8 9">
    <name type="scientific">Cloeon dipterum</name>
    <dbReference type="NCBI Taxonomy" id="197152"/>
    <lineage>
        <taxon>Eukaryota</taxon>
        <taxon>Metazoa</taxon>
        <taxon>Ecdysozoa</taxon>
        <taxon>Arthropoda</taxon>
        <taxon>Hexapoda</taxon>
        <taxon>Insecta</taxon>
        <taxon>Pterygota</taxon>
        <taxon>Palaeoptera</taxon>
        <taxon>Ephemeroptera</taxon>
        <taxon>Pisciforma</taxon>
        <taxon>Baetidae</taxon>
        <taxon>Cloeon</taxon>
    </lineage>
</organism>
<keyword evidence="2" id="KW-0479">Metal-binding</keyword>
<dbReference type="PROSITE" id="PS50081">
    <property type="entry name" value="ZF_DAG_PE_2"/>
    <property type="match status" value="1"/>
</dbReference>
<dbReference type="InterPro" id="IPR000198">
    <property type="entry name" value="RhoGAP_dom"/>
</dbReference>
<keyword evidence="4" id="KW-0727">SH2 domain</keyword>
<accession>A0A8S1DAB3</accession>
<dbReference type="SMART" id="SM00109">
    <property type="entry name" value="C1"/>
    <property type="match status" value="1"/>
</dbReference>
<dbReference type="PANTHER" id="PTHR46075:SF2">
    <property type="entry name" value="RHO GTPASE ACTIVATING PROTEIN AT 5A, ISOFORM A"/>
    <property type="match status" value="1"/>
</dbReference>
<dbReference type="SMART" id="SM00252">
    <property type="entry name" value="SH2"/>
    <property type="match status" value="1"/>
</dbReference>
<comment type="caution">
    <text evidence="8">The sequence shown here is derived from an EMBL/GenBank/DDBJ whole genome shotgun (WGS) entry which is preliminary data.</text>
</comment>
<proteinExistence type="predicted"/>
<evidence type="ECO:0008006" key="10">
    <source>
        <dbReference type="Google" id="ProtNLM"/>
    </source>
</evidence>
<dbReference type="PROSITE" id="PS50238">
    <property type="entry name" value="RHOGAP"/>
    <property type="match status" value="1"/>
</dbReference>
<dbReference type="CDD" id="cd20806">
    <property type="entry name" value="C1_CHN"/>
    <property type="match status" value="1"/>
</dbReference>
<keyword evidence="1" id="KW-0343">GTPase activation</keyword>
<keyword evidence="3" id="KW-0862">Zinc</keyword>
<dbReference type="Pfam" id="PF00620">
    <property type="entry name" value="RhoGAP"/>
    <property type="match status" value="1"/>
</dbReference>
<dbReference type="Proteomes" id="UP000494165">
    <property type="component" value="Unassembled WGS sequence"/>
</dbReference>
<dbReference type="PRINTS" id="PR00008">
    <property type="entry name" value="DAGPEDOMAIN"/>
</dbReference>
<evidence type="ECO:0000259" key="6">
    <source>
        <dbReference type="PROSITE" id="PS50081"/>
    </source>
</evidence>
<dbReference type="EMBL" id="CADEPI010000189">
    <property type="protein sequence ID" value="CAB3379574.1"/>
    <property type="molecule type" value="Genomic_DNA"/>
</dbReference>
<dbReference type="SUPFAM" id="SSF57889">
    <property type="entry name" value="Cysteine-rich domain"/>
    <property type="match status" value="1"/>
</dbReference>
<evidence type="ECO:0000256" key="1">
    <source>
        <dbReference type="ARBA" id="ARBA00022468"/>
    </source>
</evidence>
<dbReference type="InterPro" id="IPR046349">
    <property type="entry name" value="C1-like_sf"/>
</dbReference>
<dbReference type="AlphaFoldDB" id="A0A8S1DAB3"/>
<dbReference type="OrthoDB" id="3196451at2759"/>
<dbReference type="SUPFAM" id="SSF48350">
    <property type="entry name" value="GTPase activation domain, GAP"/>
    <property type="match status" value="1"/>
</dbReference>
<dbReference type="InterPro" id="IPR036860">
    <property type="entry name" value="SH2_dom_sf"/>
</dbReference>
<evidence type="ECO:0000259" key="7">
    <source>
        <dbReference type="PROSITE" id="PS50238"/>
    </source>
</evidence>
<dbReference type="InterPro" id="IPR051854">
    <property type="entry name" value="Rho-type_GAP"/>
</dbReference>
<sequence length="446" mass="49789">MQPAEAVAKNSTKGGSQERVWKSDLYQLQQEAPKPQPVLSVVENKNTKYFGAEHHGSISHSHSVKLLTEDGMYLVRTSRDGQQTLSIRISGAVKNFKIFFDENDRTFFVKNKRFGTIGDLVADGLVTMYIENKAGSYLEKMYSYDNYEKSPYMTLNRLKMKTLGKTKKLKSGNNNFGEEKKRDSYDKAHSFKTYNFKGLNWCEFCGNFLWGFSAQGVKCDDCGFSAHHKCSEKVPSDCCPDLSNLRGIFGVDLTTLTKALKTSRPFVVDKCVEEIERRGLANAEGLYRVPGFSDHVENLKMAFDKDGEKTELSPEVFDNVNVIAGTLKLFLRLLPIPIITFEVHPMLCSAAENRVLSEQVSALKLAVNCLPVAHYHTLKYLVEHLARVASSAETNKMSAHNIATVFAPTLMPALELPSLNSQGGIPGMDTEIAVIEAIITNHSLIF</sequence>
<dbReference type="Gene3D" id="1.10.555.10">
    <property type="entry name" value="Rho GTPase activation protein"/>
    <property type="match status" value="1"/>
</dbReference>
<dbReference type="Gene3D" id="3.30.60.20">
    <property type="match status" value="1"/>
</dbReference>
<evidence type="ECO:0000256" key="2">
    <source>
        <dbReference type="ARBA" id="ARBA00022723"/>
    </source>
</evidence>
<dbReference type="InterPro" id="IPR008936">
    <property type="entry name" value="Rho_GTPase_activation_prot"/>
</dbReference>
<evidence type="ECO:0000259" key="5">
    <source>
        <dbReference type="PROSITE" id="PS50001"/>
    </source>
</evidence>
<feature type="domain" description="Rho-GAP" evidence="7">
    <location>
        <begin position="251"/>
        <end position="446"/>
    </location>
</feature>
<dbReference type="PANTHER" id="PTHR46075">
    <property type="entry name" value="CHIMERIN FAMILY MEMBER"/>
    <property type="match status" value="1"/>
</dbReference>
<reference evidence="8 9" key="1">
    <citation type="submission" date="2020-04" db="EMBL/GenBank/DDBJ databases">
        <authorList>
            <person name="Alioto T."/>
            <person name="Alioto T."/>
            <person name="Gomez Garrido J."/>
        </authorList>
    </citation>
    <scope>NUCLEOTIDE SEQUENCE [LARGE SCALE GENOMIC DNA]</scope>
</reference>
<dbReference type="GO" id="GO:0046872">
    <property type="term" value="F:metal ion binding"/>
    <property type="evidence" value="ECO:0007669"/>
    <property type="project" value="UniProtKB-KW"/>
</dbReference>
<dbReference type="PROSITE" id="PS50001">
    <property type="entry name" value="SH2"/>
    <property type="match status" value="1"/>
</dbReference>
<dbReference type="InterPro" id="IPR000980">
    <property type="entry name" value="SH2"/>
</dbReference>
<feature type="domain" description="SH2" evidence="5">
    <location>
        <begin position="53"/>
        <end position="121"/>
    </location>
</feature>
<dbReference type="GO" id="GO:0007165">
    <property type="term" value="P:signal transduction"/>
    <property type="evidence" value="ECO:0007669"/>
    <property type="project" value="InterPro"/>
</dbReference>
<dbReference type="Pfam" id="PF00017">
    <property type="entry name" value="SH2"/>
    <property type="match status" value="1"/>
</dbReference>
<evidence type="ECO:0000313" key="8">
    <source>
        <dbReference type="EMBL" id="CAB3379574.1"/>
    </source>
</evidence>
<dbReference type="InterPro" id="IPR002219">
    <property type="entry name" value="PKC_DAG/PE"/>
</dbReference>
<keyword evidence="9" id="KW-1185">Reference proteome</keyword>
<dbReference type="SUPFAM" id="SSF55550">
    <property type="entry name" value="SH2 domain"/>
    <property type="match status" value="1"/>
</dbReference>
<dbReference type="InterPro" id="IPR020454">
    <property type="entry name" value="DAG/PE-bd"/>
</dbReference>
<dbReference type="GO" id="GO:0005096">
    <property type="term" value="F:GTPase activator activity"/>
    <property type="evidence" value="ECO:0007669"/>
    <property type="project" value="UniProtKB-KW"/>
</dbReference>
<evidence type="ECO:0000256" key="3">
    <source>
        <dbReference type="ARBA" id="ARBA00022833"/>
    </source>
</evidence>
<dbReference type="FunFam" id="3.30.60.20:FF:000025">
    <property type="entry name" value="Chimaerin"/>
    <property type="match status" value="1"/>
</dbReference>
<feature type="domain" description="Phorbol-ester/DAG-type" evidence="6">
    <location>
        <begin position="188"/>
        <end position="238"/>
    </location>
</feature>
<evidence type="ECO:0000256" key="4">
    <source>
        <dbReference type="PROSITE-ProRule" id="PRU00191"/>
    </source>
</evidence>
<protein>
    <recommendedName>
        <fullName evidence="10">Rho-GAP domain-containing protein</fullName>
    </recommendedName>
</protein>
<dbReference type="SMART" id="SM00324">
    <property type="entry name" value="RhoGAP"/>
    <property type="match status" value="1"/>
</dbReference>
<dbReference type="FunFam" id="1.10.555.10:FF:000039">
    <property type="entry name" value="N-chimaerin isoform X5"/>
    <property type="match status" value="1"/>
</dbReference>
<gene>
    <name evidence="8" type="ORF">CLODIP_2_CD07054</name>
</gene>
<dbReference type="Pfam" id="PF00130">
    <property type="entry name" value="C1_1"/>
    <property type="match status" value="1"/>
</dbReference>
<evidence type="ECO:0000313" key="9">
    <source>
        <dbReference type="Proteomes" id="UP000494165"/>
    </source>
</evidence>
<name>A0A8S1DAB3_9INSE</name>
<dbReference type="Gene3D" id="3.30.505.10">
    <property type="entry name" value="SH2 domain"/>
    <property type="match status" value="1"/>
</dbReference>